<evidence type="ECO:0000313" key="3">
    <source>
        <dbReference type="Proteomes" id="UP001075354"/>
    </source>
</evidence>
<dbReference type="InterPro" id="IPR038929">
    <property type="entry name" value="CCDC13"/>
</dbReference>
<dbReference type="GO" id="GO:0031122">
    <property type="term" value="P:cytoplasmic microtubule organization"/>
    <property type="evidence" value="ECO:0007669"/>
    <property type="project" value="TreeGrafter"/>
</dbReference>
<evidence type="ECO:0000313" key="2">
    <source>
        <dbReference type="EMBL" id="KAJ1526862.1"/>
    </source>
</evidence>
<accession>A0AAV7XPP3</accession>
<sequence length="452" mass="51591">MSVDTVTTCTTAQRHCRTRGKVRKNKSKRDSTPYLELSPNVSTPQIHIDEDLGFDLLEVSDIPEDMLFPGEYNVYLQDKVKSVCEENKHLCTVLKEREAEMTIIKNKLQTLEEQSSSCQGLPYLMNQDSIRHADMAACRVMELTKQVCELTAKLEEQKGRCALAETKLLSVMECQEERQPVPIETLTRKEAEIKTLSDKIHVTNSKLFEARNKILHLQQEMKSVHKILLCEVGDGMSISEILSSGGAGGWRGRAQQIQILQQRVTELTERLRKCCDYRNLESAHTYCGDGKCTSKERKASLEVAQQDTRIAQQKLNESIRKLDAAKARIKVLESESNSCRVRLQLLTDKGSRDDDFIQTLQAQISQLESALQFSKEDARLELKKSEKCYQQLLDDQRIEKQRSLQLLSSLEDKEKKIKRLEDVLFEMKDKEINSTKLENEVPPVILCAPVVS</sequence>
<dbReference type="Proteomes" id="UP001075354">
    <property type="component" value="Chromosome 6"/>
</dbReference>
<evidence type="ECO:0008006" key="4">
    <source>
        <dbReference type="Google" id="ProtNLM"/>
    </source>
</evidence>
<gene>
    <name evidence="2" type="ORF">ONE63_008420</name>
</gene>
<dbReference type="EMBL" id="JAPTSV010000006">
    <property type="protein sequence ID" value="KAJ1526862.1"/>
    <property type="molecule type" value="Genomic_DNA"/>
</dbReference>
<name>A0AAV7XPP3_9NEOP</name>
<dbReference type="AlphaFoldDB" id="A0AAV7XPP3"/>
<dbReference type="GO" id="GO:0034451">
    <property type="term" value="C:centriolar satellite"/>
    <property type="evidence" value="ECO:0007669"/>
    <property type="project" value="TreeGrafter"/>
</dbReference>
<evidence type="ECO:0000256" key="1">
    <source>
        <dbReference type="SAM" id="Coils"/>
    </source>
</evidence>
<feature type="coiled-coil region" evidence="1">
    <location>
        <begin position="315"/>
        <end position="440"/>
    </location>
</feature>
<keyword evidence="1" id="KW-0175">Coiled coil</keyword>
<proteinExistence type="predicted"/>
<dbReference type="PANTHER" id="PTHR31935">
    <property type="entry name" value="COILED-COIL DOMAIN-CONTAINING PROTEIN 13"/>
    <property type="match status" value="1"/>
</dbReference>
<protein>
    <recommendedName>
        <fullName evidence="4">Coiled-coil domain-containing protein 13-like</fullName>
    </recommendedName>
</protein>
<comment type="caution">
    <text evidence="2">The sequence shown here is derived from an EMBL/GenBank/DDBJ whole genome shotgun (WGS) entry which is preliminary data.</text>
</comment>
<reference evidence="2" key="1">
    <citation type="submission" date="2022-12" db="EMBL/GenBank/DDBJ databases">
        <title>Chromosome-level genome assembly of the bean flower thrips Megalurothrips usitatus.</title>
        <authorList>
            <person name="Ma L."/>
            <person name="Liu Q."/>
            <person name="Li H."/>
            <person name="Cai W."/>
        </authorList>
    </citation>
    <scope>NUCLEOTIDE SEQUENCE</scope>
    <source>
        <strain evidence="2">Cailab_2022a</strain>
    </source>
</reference>
<dbReference type="GO" id="GO:1905515">
    <property type="term" value="P:non-motile cilium assembly"/>
    <property type="evidence" value="ECO:0007669"/>
    <property type="project" value="TreeGrafter"/>
</dbReference>
<keyword evidence="3" id="KW-1185">Reference proteome</keyword>
<dbReference type="PANTHER" id="PTHR31935:SF1">
    <property type="entry name" value="COILED-COIL DOMAIN-CONTAINING PROTEIN 13"/>
    <property type="match status" value="1"/>
</dbReference>
<organism evidence="2 3">
    <name type="scientific">Megalurothrips usitatus</name>
    <name type="common">bean blossom thrips</name>
    <dbReference type="NCBI Taxonomy" id="439358"/>
    <lineage>
        <taxon>Eukaryota</taxon>
        <taxon>Metazoa</taxon>
        <taxon>Ecdysozoa</taxon>
        <taxon>Arthropoda</taxon>
        <taxon>Hexapoda</taxon>
        <taxon>Insecta</taxon>
        <taxon>Pterygota</taxon>
        <taxon>Neoptera</taxon>
        <taxon>Paraneoptera</taxon>
        <taxon>Thysanoptera</taxon>
        <taxon>Terebrantia</taxon>
        <taxon>Thripoidea</taxon>
        <taxon>Thripidae</taxon>
        <taxon>Megalurothrips</taxon>
    </lineage>
</organism>